<feature type="region of interest" description="Disordered" evidence="1">
    <location>
        <begin position="30"/>
        <end position="63"/>
    </location>
</feature>
<name>A0A3B3RS31_9TELE</name>
<accession>A0A3B3RS31</accession>
<proteinExistence type="predicted"/>
<dbReference type="AlphaFoldDB" id="A0A3B3RS31"/>
<evidence type="ECO:0000313" key="4">
    <source>
        <dbReference type="Proteomes" id="UP000261540"/>
    </source>
</evidence>
<feature type="compositionally biased region" description="Basic residues" evidence="1">
    <location>
        <begin position="34"/>
        <end position="45"/>
    </location>
</feature>
<dbReference type="Proteomes" id="UP000261540">
    <property type="component" value="Unplaced"/>
</dbReference>
<keyword evidence="2" id="KW-0812">Transmembrane</keyword>
<sequence>MDVSVAVKEDPDSFRLSGETPAVSIATVEFKGGHLSRHNKRRRPQSQRVRAGMTPGSQTRPAPFPPAAVCCCPLLSLICVFLKPQCRHFRPKH</sequence>
<evidence type="ECO:0000313" key="3">
    <source>
        <dbReference type="Ensembl" id="ENSPKIP00000021367.1"/>
    </source>
</evidence>
<feature type="transmembrane region" description="Helical" evidence="2">
    <location>
        <begin position="64"/>
        <end position="82"/>
    </location>
</feature>
<reference evidence="3" key="1">
    <citation type="submission" date="2025-08" db="UniProtKB">
        <authorList>
            <consortium name="Ensembl"/>
        </authorList>
    </citation>
    <scope>IDENTIFICATION</scope>
</reference>
<keyword evidence="2" id="KW-1133">Transmembrane helix</keyword>
<keyword evidence="4" id="KW-1185">Reference proteome</keyword>
<reference evidence="3" key="2">
    <citation type="submission" date="2025-09" db="UniProtKB">
        <authorList>
            <consortium name="Ensembl"/>
        </authorList>
    </citation>
    <scope>IDENTIFICATION</scope>
</reference>
<evidence type="ECO:0000256" key="2">
    <source>
        <dbReference type="SAM" id="Phobius"/>
    </source>
</evidence>
<organism evidence="3 4">
    <name type="scientific">Paramormyrops kingsleyae</name>
    <dbReference type="NCBI Taxonomy" id="1676925"/>
    <lineage>
        <taxon>Eukaryota</taxon>
        <taxon>Metazoa</taxon>
        <taxon>Chordata</taxon>
        <taxon>Craniata</taxon>
        <taxon>Vertebrata</taxon>
        <taxon>Euteleostomi</taxon>
        <taxon>Actinopterygii</taxon>
        <taxon>Neopterygii</taxon>
        <taxon>Teleostei</taxon>
        <taxon>Osteoglossocephala</taxon>
        <taxon>Osteoglossomorpha</taxon>
        <taxon>Osteoglossiformes</taxon>
        <taxon>Mormyridae</taxon>
        <taxon>Paramormyrops</taxon>
    </lineage>
</organism>
<keyword evidence="2" id="KW-0472">Membrane</keyword>
<protein>
    <submittedName>
        <fullName evidence="3">Uncharacterized protein</fullName>
    </submittedName>
</protein>
<dbReference type="Ensembl" id="ENSPKIT00000002003.1">
    <property type="protein sequence ID" value="ENSPKIP00000021367.1"/>
    <property type="gene ID" value="ENSPKIG00000005806.1"/>
</dbReference>
<evidence type="ECO:0000256" key="1">
    <source>
        <dbReference type="SAM" id="MobiDB-lite"/>
    </source>
</evidence>